<keyword evidence="1" id="KW-0472">Membrane</keyword>
<feature type="transmembrane region" description="Helical" evidence="1">
    <location>
        <begin position="100"/>
        <end position="118"/>
    </location>
</feature>
<name>A0A953HMR2_9BACT</name>
<proteinExistence type="predicted"/>
<gene>
    <name evidence="2" type="ORF">KUV50_07405</name>
</gene>
<dbReference type="EMBL" id="JAHVHU010000006">
    <property type="protein sequence ID" value="MBY5957949.1"/>
    <property type="molecule type" value="Genomic_DNA"/>
</dbReference>
<dbReference type="RefSeq" id="WP_222579465.1">
    <property type="nucleotide sequence ID" value="NZ_JAHVHU010000006.1"/>
</dbReference>
<evidence type="ECO:0008006" key="4">
    <source>
        <dbReference type="Google" id="ProtNLM"/>
    </source>
</evidence>
<evidence type="ECO:0000313" key="2">
    <source>
        <dbReference type="EMBL" id="MBY5957949.1"/>
    </source>
</evidence>
<evidence type="ECO:0000256" key="1">
    <source>
        <dbReference type="SAM" id="Phobius"/>
    </source>
</evidence>
<feature type="transmembrane region" description="Helical" evidence="1">
    <location>
        <begin position="56"/>
        <end position="80"/>
    </location>
</feature>
<protein>
    <recommendedName>
        <fullName evidence="4">Transmembrane family 220, helix</fullName>
    </recommendedName>
</protein>
<dbReference type="Proteomes" id="UP000753961">
    <property type="component" value="Unassembled WGS sequence"/>
</dbReference>
<keyword evidence="1" id="KW-0812">Transmembrane</keyword>
<keyword evidence="3" id="KW-1185">Reference proteome</keyword>
<feature type="transmembrane region" description="Helical" evidence="1">
    <location>
        <begin position="7"/>
        <end position="24"/>
    </location>
</feature>
<evidence type="ECO:0000313" key="3">
    <source>
        <dbReference type="Proteomes" id="UP000753961"/>
    </source>
</evidence>
<sequence length="119" mass="13830">MKLIRQNVFHIFTVITFSGLLFHSRESTDTLGWGLLFLLIMLNAIFFILKKPISMISWITIVVGILGMIMCLPELLSGTIDYLKGTSDTQLRDAWTYHPAWYFTTTIFFSFFQIVKLIR</sequence>
<dbReference type="AlphaFoldDB" id="A0A953HMR2"/>
<reference evidence="2" key="1">
    <citation type="submission" date="2021-06" db="EMBL/GenBank/DDBJ databases">
        <title>44 bacteria genomes isolated from Dapeng, Shenzhen.</title>
        <authorList>
            <person name="Zheng W."/>
            <person name="Yu S."/>
            <person name="Huang Y."/>
        </authorList>
    </citation>
    <scope>NUCLEOTIDE SEQUENCE</scope>
    <source>
        <strain evidence="2">DP5N28-2</strain>
    </source>
</reference>
<comment type="caution">
    <text evidence="2">The sequence shown here is derived from an EMBL/GenBank/DDBJ whole genome shotgun (WGS) entry which is preliminary data.</text>
</comment>
<accession>A0A953HMR2</accession>
<feature type="transmembrane region" description="Helical" evidence="1">
    <location>
        <begin position="30"/>
        <end position="49"/>
    </location>
</feature>
<organism evidence="2 3">
    <name type="scientific">Membranihabitans marinus</name>
    <dbReference type="NCBI Taxonomy" id="1227546"/>
    <lineage>
        <taxon>Bacteria</taxon>
        <taxon>Pseudomonadati</taxon>
        <taxon>Bacteroidota</taxon>
        <taxon>Saprospiria</taxon>
        <taxon>Saprospirales</taxon>
        <taxon>Saprospiraceae</taxon>
        <taxon>Membranihabitans</taxon>
    </lineage>
</organism>
<keyword evidence="1" id="KW-1133">Transmembrane helix</keyword>